<dbReference type="AlphaFoldDB" id="A0A7J8WN30"/>
<evidence type="ECO:0000313" key="1">
    <source>
        <dbReference type="EMBL" id="MBA0676074.1"/>
    </source>
</evidence>
<dbReference type="Proteomes" id="UP000593577">
    <property type="component" value="Unassembled WGS sequence"/>
</dbReference>
<protein>
    <submittedName>
        <fullName evidence="1">Uncharacterized protein</fullName>
    </submittedName>
</protein>
<dbReference type="PANTHER" id="PTHR33320">
    <property type="entry name" value="METHIONYL-TRNA SYNTHETASE"/>
    <property type="match status" value="1"/>
</dbReference>
<sequence length="52" mass="5708">MLMSSKPAAGTCLRCRSGASVGLMKTVTRFCYVPIYWKSWKAIICTFCGAVL</sequence>
<proteinExistence type="predicted"/>
<comment type="caution">
    <text evidence="1">The sequence shown here is derived from an EMBL/GenBank/DDBJ whole genome shotgun (WGS) entry which is preliminary data.</text>
</comment>
<keyword evidence="2" id="KW-1185">Reference proteome</keyword>
<feature type="non-terminal residue" evidence="1">
    <location>
        <position position="52"/>
    </location>
</feature>
<organism evidence="1 2">
    <name type="scientific">Gossypium aridum</name>
    <name type="common">American cotton</name>
    <name type="synonym">Erioxylum aridum</name>
    <dbReference type="NCBI Taxonomy" id="34290"/>
    <lineage>
        <taxon>Eukaryota</taxon>
        <taxon>Viridiplantae</taxon>
        <taxon>Streptophyta</taxon>
        <taxon>Embryophyta</taxon>
        <taxon>Tracheophyta</taxon>
        <taxon>Spermatophyta</taxon>
        <taxon>Magnoliopsida</taxon>
        <taxon>eudicotyledons</taxon>
        <taxon>Gunneridae</taxon>
        <taxon>Pentapetalae</taxon>
        <taxon>rosids</taxon>
        <taxon>malvids</taxon>
        <taxon>Malvales</taxon>
        <taxon>Malvaceae</taxon>
        <taxon>Malvoideae</taxon>
        <taxon>Gossypium</taxon>
    </lineage>
</organism>
<dbReference type="PANTHER" id="PTHR33320:SF15">
    <property type="entry name" value="ZINC-RIBBON 15 DOMAIN-CONTAINING PROTEIN"/>
    <property type="match status" value="1"/>
</dbReference>
<dbReference type="EMBL" id="JABFAA010000002">
    <property type="protein sequence ID" value="MBA0676074.1"/>
    <property type="molecule type" value="Genomic_DNA"/>
</dbReference>
<reference evidence="1 2" key="1">
    <citation type="journal article" date="2019" name="Genome Biol. Evol.">
        <title>Insights into the evolution of the New World diploid cottons (Gossypium, subgenus Houzingenia) based on genome sequencing.</title>
        <authorList>
            <person name="Grover C.E."/>
            <person name="Arick M.A. 2nd"/>
            <person name="Thrash A."/>
            <person name="Conover J.L."/>
            <person name="Sanders W.S."/>
            <person name="Peterson D.G."/>
            <person name="Frelichowski J.E."/>
            <person name="Scheffler J.A."/>
            <person name="Scheffler B.E."/>
            <person name="Wendel J.F."/>
        </authorList>
    </citation>
    <scope>NUCLEOTIDE SEQUENCE [LARGE SCALE GENOMIC DNA]</scope>
    <source>
        <strain evidence="1">185</strain>
        <tissue evidence="1">Leaf</tissue>
    </source>
</reference>
<evidence type="ECO:0000313" key="2">
    <source>
        <dbReference type="Proteomes" id="UP000593577"/>
    </source>
</evidence>
<accession>A0A7J8WN30</accession>
<gene>
    <name evidence="1" type="ORF">Goari_017583</name>
</gene>
<name>A0A7J8WN30_GOSAI</name>